<evidence type="ECO:0000256" key="1">
    <source>
        <dbReference type="ARBA" id="ARBA00007625"/>
    </source>
</evidence>
<dbReference type="SUPFAM" id="SSF50978">
    <property type="entry name" value="WD40 repeat-like"/>
    <property type="match status" value="1"/>
</dbReference>
<gene>
    <name evidence="5" type="ORF">ZEAMMB73_Zm00001d010262</name>
</gene>
<evidence type="ECO:0000256" key="2">
    <source>
        <dbReference type="ARBA" id="ARBA00022574"/>
    </source>
</evidence>
<dbReference type="InParanoid" id="A0A1D6FQ51"/>
<reference evidence="5" key="1">
    <citation type="submission" date="2015-12" db="EMBL/GenBank/DDBJ databases">
        <title>Update maize B73 reference genome by single molecule sequencing technologies.</title>
        <authorList>
            <consortium name="Maize Genome Sequencing Project"/>
            <person name="Ware D."/>
        </authorList>
    </citation>
    <scope>NUCLEOTIDE SEQUENCE</scope>
    <source>
        <tissue evidence="5">Seedling</tissue>
    </source>
</reference>
<dbReference type="InterPro" id="IPR050505">
    <property type="entry name" value="WDR55/POC1"/>
</dbReference>
<proteinExistence type="inferred from homology"/>
<dbReference type="PROSITE" id="PS50082">
    <property type="entry name" value="WD_REPEATS_2"/>
    <property type="match status" value="1"/>
</dbReference>
<dbReference type="SMART" id="SM00320">
    <property type="entry name" value="WD40"/>
    <property type="match status" value="5"/>
</dbReference>
<dbReference type="InterPro" id="IPR036322">
    <property type="entry name" value="WD40_repeat_dom_sf"/>
</dbReference>
<dbReference type="SMR" id="A0A1D6FQ51"/>
<dbReference type="OMA" id="GIIKHWD"/>
<dbReference type="PANTHER" id="PTHR44019">
    <property type="entry name" value="WD REPEAT-CONTAINING PROTEIN 55"/>
    <property type="match status" value="1"/>
</dbReference>
<keyword evidence="2" id="KW-0853">WD repeat</keyword>
<accession>A0A1D6FQ51</accession>
<dbReference type="InterPro" id="IPR001680">
    <property type="entry name" value="WD40_rpt"/>
</dbReference>
<protein>
    <submittedName>
        <fullName evidence="5">WD repeat-containing protein 55</fullName>
    </submittedName>
</protein>
<comment type="similarity">
    <text evidence="1">Belongs to the WD repeat WDR55 family.</text>
</comment>
<dbReference type="IntAct" id="A0A1D6FQ51">
    <property type="interactions" value="66"/>
</dbReference>
<sequence length="393" mass="42804">MEALHEEMPFDLDFHPSSPLVVTSIITGELCLFRYGPESQPERLLLLKAHKESCRAVRFVDSGKVILSGSADCSVLASDVESGKAIARLEDAHENAINRLVCLTESTIATGDDEGCIKVWDTRERSCCNSFEVHDDYISDMTYVAETNQILATSGDGTLSVNNLRRNKVRSRSEFSEDELLSLVLMKLDEDTLVSGSSDGVIRLVGILPNRIKQPLAEHSEYPIEALALSNDKKYLGSISHDKMLKVAMLSLSLLLWDLEELLSGPQVANGDEPAEAGSDDSDDDSDDDVMDVDMAATSSKGSRSKKAGDHRRQKGKMKMVVRVPVCRLGGWGARSLGVWLNGVAPAGGVVGLRREEQGQGREGINRVEIISQTKILQSFPASGKCEAISKPN</sequence>
<dbReference type="STRING" id="4577.A0A1D6FQ51"/>
<dbReference type="InterPro" id="IPR015943">
    <property type="entry name" value="WD40/YVTN_repeat-like_dom_sf"/>
</dbReference>
<dbReference type="EMBL" id="CM000784">
    <property type="protein sequence ID" value="AQK93755.1"/>
    <property type="molecule type" value="Genomic_DNA"/>
</dbReference>
<evidence type="ECO:0000313" key="5">
    <source>
        <dbReference type="EMBL" id="AQK93755.1"/>
    </source>
</evidence>
<name>A0A1D6FQ51_MAIZE</name>
<dbReference type="PaxDb" id="4577-GRMZM6G591706_P01"/>
<dbReference type="Pfam" id="PF00400">
    <property type="entry name" value="WD40"/>
    <property type="match status" value="3"/>
</dbReference>
<keyword evidence="3" id="KW-0677">Repeat</keyword>
<dbReference type="eggNOG" id="KOG2444">
    <property type="taxonomic scope" value="Eukaryota"/>
</dbReference>
<dbReference type="AlphaFoldDB" id="A0A1D6FQ51"/>
<dbReference type="ExpressionAtlas" id="A0A1D6FQ51">
    <property type="expression patterns" value="baseline and differential"/>
</dbReference>
<feature type="region of interest" description="Disordered" evidence="4">
    <location>
        <begin position="267"/>
        <end position="317"/>
    </location>
</feature>
<evidence type="ECO:0000256" key="4">
    <source>
        <dbReference type="SAM" id="MobiDB-lite"/>
    </source>
</evidence>
<feature type="compositionally biased region" description="Basic residues" evidence="4">
    <location>
        <begin position="303"/>
        <end position="317"/>
    </location>
</feature>
<evidence type="ECO:0000256" key="3">
    <source>
        <dbReference type="ARBA" id="ARBA00022737"/>
    </source>
</evidence>
<organism evidence="5">
    <name type="scientific">Zea mays</name>
    <name type="common">Maize</name>
    <dbReference type="NCBI Taxonomy" id="4577"/>
    <lineage>
        <taxon>Eukaryota</taxon>
        <taxon>Viridiplantae</taxon>
        <taxon>Streptophyta</taxon>
        <taxon>Embryophyta</taxon>
        <taxon>Tracheophyta</taxon>
        <taxon>Spermatophyta</taxon>
        <taxon>Magnoliopsida</taxon>
        <taxon>Liliopsida</taxon>
        <taxon>Poales</taxon>
        <taxon>Poaceae</taxon>
        <taxon>PACMAD clade</taxon>
        <taxon>Panicoideae</taxon>
        <taxon>Andropogonodae</taxon>
        <taxon>Andropogoneae</taxon>
        <taxon>Tripsacinae</taxon>
        <taxon>Zea</taxon>
    </lineage>
</organism>
<dbReference type="Gene3D" id="2.130.10.10">
    <property type="entry name" value="YVTN repeat-like/Quinoprotein amine dehydrogenase"/>
    <property type="match status" value="2"/>
</dbReference>
<dbReference type="PANTHER" id="PTHR44019:SF20">
    <property type="entry name" value="WD REPEAT-CONTAINING PROTEIN 55"/>
    <property type="match status" value="1"/>
</dbReference>
<feature type="compositionally biased region" description="Acidic residues" evidence="4">
    <location>
        <begin position="273"/>
        <end position="292"/>
    </location>
</feature>